<name>A0ABS4GF19_9FIRM</name>
<reference evidence="2 3" key="1">
    <citation type="submission" date="2021-03" db="EMBL/GenBank/DDBJ databases">
        <title>Genomic Encyclopedia of Type Strains, Phase IV (KMG-IV): sequencing the most valuable type-strain genomes for metagenomic binning, comparative biology and taxonomic classification.</title>
        <authorList>
            <person name="Goeker M."/>
        </authorList>
    </citation>
    <scope>NUCLEOTIDE SEQUENCE [LARGE SCALE GENOMIC DNA]</scope>
    <source>
        <strain evidence="2 3">DSM 24004</strain>
    </source>
</reference>
<dbReference type="Gene3D" id="3.10.290.10">
    <property type="entry name" value="RNA-binding S4 domain"/>
    <property type="match status" value="1"/>
</dbReference>
<evidence type="ECO:0000256" key="1">
    <source>
        <dbReference type="PROSITE-ProRule" id="PRU00182"/>
    </source>
</evidence>
<keyword evidence="3" id="KW-1185">Reference proteome</keyword>
<accession>A0ABS4GF19</accession>
<dbReference type="PROSITE" id="PS50889">
    <property type="entry name" value="S4"/>
    <property type="match status" value="1"/>
</dbReference>
<gene>
    <name evidence="2" type="ORF">J2Z76_002165</name>
</gene>
<dbReference type="RefSeq" id="WP_209512036.1">
    <property type="nucleotide sequence ID" value="NZ_JAGGKS010000006.1"/>
</dbReference>
<dbReference type="Proteomes" id="UP001519342">
    <property type="component" value="Unassembled WGS sequence"/>
</dbReference>
<organism evidence="2 3">
    <name type="scientific">Sedimentibacter acidaminivorans</name>
    <dbReference type="NCBI Taxonomy" id="913099"/>
    <lineage>
        <taxon>Bacteria</taxon>
        <taxon>Bacillati</taxon>
        <taxon>Bacillota</taxon>
        <taxon>Tissierellia</taxon>
        <taxon>Sedimentibacter</taxon>
    </lineage>
</organism>
<evidence type="ECO:0000313" key="3">
    <source>
        <dbReference type="Proteomes" id="UP001519342"/>
    </source>
</evidence>
<proteinExistence type="predicted"/>
<dbReference type="SUPFAM" id="SSF55174">
    <property type="entry name" value="Alpha-L RNA-binding motif"/>
    <property type="match status" value="1"/>
</dbReference>
<dbReference type="Pfam" id="PF13275">
    <property type="entry name" value="S4_2"/>
    <property type="match status" value="1"/>
</dbReference>
<dbReference type="InterPro" id="IPR036986">
    <property type="entry name" value="S4_RNA-bd_sf"/>
</dbReference>
<evidence type="ECO:0000313" key="2">
    <source>
        <dbReference type="EMBL" id="MBP1926300.1"/>
    </source>
</evidence>
<keyword evidence="1" id="KW-0694">RNA-binding</keyword>
<protein>
    <submittedName>
        <fullName evidence="2">Ribosome-associated protein</fullName>
    </submittedName>
</protein>
<comment type="caution">
    <text evidence="2">The sequence shown here is derived from an EMBL/GenBank/DDBJ whole genome shotgun (WGS) entry which is preliminary data.</text>
</comment>
<sequence>MEKIYINTDYIKLDQFLKYVNVVEGGGMAKFVILEGLVKVNGEIELQRGKKLKNGYKVEFNNEKYLILNEEQIDSK</sequence>
<dbReference type="EMBL" id="JAGGKS010000006">
    <property type="protein sequence ID" value="MBP1926300.1"/>
    <property type="molecule type" value="Genomic_DNA"/>
</dbReference>